<dbReference type="InterPro" id="IPR006094">
    <property type="entry name" value="Oxid_FAD_bind_N"/>
</dbReference>
<organism evidence="7 8">
    <name type="scientific">Acrocarpospora corrugata</name>
    <dbReference type="NCBI Taxonomy" id="35763"/>
    <lineage>
        <taxon>Bacteria</taxon>
        <taxon>Bacillati</taxon>
        <taxon>Actinomycetota</taxon>
        <taxon>Actinomycetes</taxon>
        <taxon>Streptosporangiales</taxon>
        <taxon>Streptosporangiaceae</taxon>
        <taxon>Acrocarpospora</taxon>
    </lineage>
</organism>
<evidence type="ECO:0000256" key="1">
    <source>
        <dbReference type="ARBA" id="ARBA00001974"/>
    </source>
</evidence>
<sequence length="448" mass="47893">MTITGISSDLGRMVHPGDPDWDAARGTFNLLVDQRPEAIAFPADDREVAAVIAYARRRGLRVAAQATGHNPAPLGSLAGTLILNTSALTGVSIDADARRVRVGAATKWEKVTPRLSELGLAGLHGSSPDVGIVGYSLGGGIGWLARKYGMQSNAVTAIELVTAEGHLIRTDHAHEPDLFWALRGGGGNFGVVTAIEFAVHPVRELYSGAMFFPIERASEVLHTWTALLPALPEEITAWATILHFPPLPDVPELFRGRSFVIVMAAFLGSEADGCELLRPLRRLGPEMDTFAMQPPDALSELAMDPPDPLPYWTTTALLDELPSTAIEQVAQLAGPGSPLTMVQLRHMGGALARHEPGAGARATLPGQIVMFGLGVIPDESLRPAVLAGLDALSAAVAPHRVGDYPNFVEEPTDASAFFDTDTWNLLRRVKALYDPDDLFRGNHHIPPA</sequence>
<dbReference type="PROSITE" id="PS51387">
    <property type="entry name" value="FAD_PCMH"/>
    <property type="match status" value="1"/>
</dbReference>
<dbReference type="Gene3D" id="3.30.465.10">
    <property type="match status" value="1"/>
</dbReference>
<gene>
    <name evidence="7" type="ORF">Acor_26690</name>
</gene>
<evidence type="ECO:0000256" key="5">
    <source>
        <dbReference type="ARBA" id="ARBA00023002"/>
    </source>
</evidence>
<dbReference type="InterPro" id="IPR016167">
    <property type="entry name" value="FAD-bd_PCMH_sub1"/>
</dbReference>
<dbReference type="Pfam" id="PF01565">
    <property type="entry name" value="FAD_binding_4"/>
    <property type="match status" value="1"/>
</dbReference>
<evidence type="ECO:0000256" key="2">
    <source>
        <dbReference type="ARBA" id="ARBA00005466"/>
    </source>
</evidence>
<dbReference type="InterPro" id="IPR016169">
    <property type="entry name" value="FAD-bd_PCMH_sub2"/>
</dbReference>
<reference evidence="7 8" key="1">
    <citation type="submission" date="2019-10" db="EMBL/GenBank/DDBJ databases">
        <title>Whole genome shotgun sequence of Acrocarpospora corrugata NBRC 13972.</title>
        <authorList>
            <person name="Ichikawa N."/>
            <person name="Kimura A."/>
            <person name="Kitahashi Y."/>
            <person name="Komaki H."/>
            <person name="Oguchi A."/>
        </authorList>
    </citation>
    <scope>NUCLEOTIDE SEQUENCE [LARGE SCALE GENOMIC DNA]</scope>
    <source>
        <strain evidence="7 8">NBRC 13972</strain>
    </source>
</reference>
<dbReference type="PROSITE" id="PS00862">
    <property type="entry name" value="OX2_COVAL_FAD"/>
    <property type="match status" value="1"/>
</dbReference>
<dbReference type="PANTHER" id="PTHR42973:SF39">
    <property type="entry name" value="FAD-BINDING PCMH-TYPE DOMAIN-CONTAINING PROTEIN"/>
    <property type="match status" value="1"/>
</dbReference>
<keyword evidence="3" id="KW-0285">Flavoprotein</keyword>
<accession>A0A5M3VUZ2</accession>
<dbReference type="PANTHER" id="PTHR42973">
    <property type="entry name" value="BINDING OXIDOREDUCTASE, PUTATIVE (AFU_ORTHOLOGUE AFUA_1G17690)-RELATED"/>
    <property type="match status" value="1"/>
</dbReference>
<comment type="caution">
    <text evidence="7">The sequence shown here is derived from an EMBL/GenBank/DDBJ whole genome shotgun (WGS) entry which is preliminary data.</text>
</comment>
<keyword evidence="4" id="KW-0274">FAD</keyword>
<dbReference type="Gene3D" id="3.40.462.20">
    <property type="match status" value="1"/>
</dbReference>
<evidence type="ECO:0000259" key="6">
    <source>
        <dbReference type="PROSITE" id="PS51387"/>
    </source>
</evidence>
<dbReference type="InterPro" id="IPR036318">
    <property type="entry name" value="FAD-bd_PCMH-like_sf"/>
</dbReference>
<dbReference type="EMBL" id="BLAD01000045">
    <property type="protein sequence ID" value="GES00605.1"/>
    <property type="molecule type" value="Genomic_DNA"/>
</dbReference>
<keyword evidence="8" id="KW-1185">Reference proteome</keyword>
<evidence type="ECO:0000256" key="3">
    <source>
        <dbReference type="ARBA" id="ARBA00022630"/>
    </source>
</evidence>
<evidence type="ECO:0000313" key="8">
    <source>
        <dbReference type="Proteomes" id="UP000334990"/>
    </source>
</evidence>
<name>A0A5M3VUZ2_9ACTN</name>
<dbReference type="GO" id="GO:0016491">
    <property type="term" value="F:oxidoreductase activity"/>
    <property type="evidence" value="ECO:0007669"/>
    <property type="project" value="UniProtKB-KW"/>
</dbReference>
<dbReference type="InterPro" id="IPR050416">
    <property type="entry name" value="FAD-linked_Oxidoreductase"/>
</dbReference>
<proteinExistence type="inferred from homology"/>
<comment type="cofactor">
    <cofactor evidence="1">
        <name>FAD</name>
        <dbReference type="ChEBI" id="CHEBI:57692"/>
    </cofactor>
</comment>
<feature type="domain" description="FAD-binding PCMH-type" evidence="6">
    <location>
        <begin position="32"/>
        <end position="202"/>
    </location>
</feature>
<dbReference type="Gene3D" id="3.30.43.10">
    <property type="entry name" value="Uridine Diphospho-n-acetylenolpyruvylglucosamine Reductase, domain 2"/>
    <property type="match status" value="1"/>
</dbReference>
<dbReference type="AlphaFoldDB" id="A0A5M3VUZ2"/>
<dbReference type="GO" id="GO:0071949">
    <property type="term" value="F:FAD binding"/>
    <property type="evidence" value="ECO:0007669"/>
    <property type="project" value="InterPro"/>
</dbReference>
<dbReference type="RefSeq" id="WP_170316907.1">
    <property type="nucleotide sequence ID" value="NZ_BAAABN010000014.1"/>
</dbReference>
<dbReference type="InterPro" id="IPR016166">
    <property type="entry name" value="FAD-bd_PCMH"/>
</dbReference>
<dbReference type="SUPFAM" id="SSF56176">
    <property type="entry name" value="FAD-binding/transporter-associated domain-like"/>
    <property type="match status" value="1"/>
</dbReference>
<dbReference type="InterPro" id="IPR006093">
    <property type="entry name" value="Oxy_OxRdtase_FAD_BS"/>
</dbReference>
<protein>
    <submittedName>
        <fullName evidence="7">Oxidoreductase</fullName>
    </submittedName>
</protein>
<keyword evidence="5" id="KW-0560">Oxidoreductase</keyword>
<evidence type="ECO:0000256" key="4">
    <source>
        <dbReference type="ARBA" id="ARBA00022827"/>
    </source>
</evidence>
<dbReference type="Proteomes" id="UP000334990">
    <property type="component" value="Unassembled WGS sequence"/>
</dbReference>
<evidence type="ECO:0000313" key="7">
    <source>
        <dbReference type="EMBL" id="GES00605.1"/>
    </source>
</evidence>
<comment type="similarity">
    <text evidence="2">Belongs to the oxygen-dependent FAD-linked oxidoreductase family.</text>
</comment>